<sequence length="124" mass="12225">MRQSKTNKQDVEHNNNQNPTNCDSYNNLVGIPVELSDDVAGGPDETRLGGGGDGVDRAGGDGGLFPEMGGPGWEGVVVVDGGGVVVDVGGAGGEVDRAGVSDGEGGEEAGDTGAGGEVVSWGLN</sequence>
<comment type="caution">
    <text evidence="2">The sequence shown here is derived from an EMBL/GenBank/DDBJ whole genome shotgun (WGS) entry which is preliminary data.</text>
</comment>
<accession>A0A5N6NWG1</accession>
<name>A0A5N6NWG1_9ASTR</name>
<keyword evidence="3" id="KW-1185">Reference proteome</keyword>
<feature type="region of interest" description="Disordered" evidence="1">
    <location>
        <begin position="1"/>
        <end position="69"/>
    </location>
</feature>
<dbReference type="Proteomes" id="UP000326396">
    <property type="component" value="Linkage Group LG16"/>
</dbReference>
<evidence type="ECO:0000256" key="1">
    <source>
        <dbReference type="SAM" id="MobiDB-lite"/>
    </source>
</evidence>
<feature type="region of interest" description="Disordered" evidence="1">
    <location>
        <begin position="93"/>
        <end position="124"/>
    </location>
</feature>
<dbReference type="AlphaFoldDB" id="A0A5N6NWG1"/>
<proteinExistence type="predicted"/>
<gene>
    <name evidence="2" type="ORF">E3N88_15288</name>
</gene>
<protein>
    <submittedName>
        <fullName evidence="2">Uncharacterized protein</fullName>
    </submittedName>
</protein>
<reference evidence="2 3" key="1">
    <citation type="submission" date="2019-05" db="EMBL/GenBank/DDBJ databases">
        <title>Mikania micrantha, genome provides insights into the molecular mechanism of rapid growth.</title>
        <authorList>
            <person name="Liu B."/>
        </authorList>
    </citation>
    <scope>NUCLEOTIDE SEQUENCE [LARGE SCALE GENOMIC DNA]</scope>
    <source>
        <strain evidence="2">NLD-2019</strain>
        <tissue evidence="2">Leaf</tissue>
    </source>
</reference>
<evidence type="ECO:0000313" key="2">
    <source>
        <dbReference type="EMBL" id="KAD5507585.1"/>
    </source>
</evidence>
<dbReference type="EMBL" id="SZYD01000008">
    <property type="protein sequence ID" value="KAD5507585.1"/>
    <property type="molecule type" value="Genomic_DNA"/>
</dbReference>
<feature type="compositionally biased region" description="Polar residues" evidence="1">
    <location>
        <begin position="14"/>
        <end position="27"/>
    </location>
</feature>
<evidence type="ECO:0000313" key="3">
    <source>
        <dbReference type="Proteomes" id="UP000326396"/>
    </source>
</evidence>
<organism evidence="2 3">
    <name type="scientific">Mikania micrantha</name>
    <name type="common">bitter vine</name>
    <dbReference type="NCBI Taxonomy" id="192012"/>
    <lineage>
        <taxon>Eukaryota</taxon>
        <taxon>Viridiplantae</taxon>
        <taxon>Streptophyta</taxon>
        <taxon>Embryophyta</taxon>
        <taxon>Tracheophyta</taxon>
        <taxon>Spermatophyta</taxon>
        <taxon>Magnoliopsida</taxon>
        <taxon>eudicotyledons</taxon>
        <taxon>Gunneridae</taxon>
        <taxon>Pentapetalae</taxon>
        <taxon>asterids</taxon>
        <taxon>campanulids</taxon>
        <taxon>Asterales</taxon>
        <taxon>Asteraceae</taxon>
        <taxon>Asteroideae</taxon>
        <taxon>Heliantheae alliance</taxon>
        <taxon>Eupatorieae</taxon>
        <taxon>Mikania</taxon>
    </lineage>
</organism>